<dbReference type="PANTHER" id="PTHR30185:SF15">
    <property type="entry name" value="CRYPTIC BETA-GLUCOSIDE BGL OPERON ANTITERMINATOR"/>
    <property type="match status" value="1"/>
</dbReference>
<dbReference type="SUPFAM" id="SSF50151">
    <property type="entry name" value="SacY-like RNA-binding domain"/>
    <property type="match status" value="1"/>
</dbReference>
<dbReference type="OrthoDB" id="9813552at2"/>
<dbReference type="EMBL" id="LZZM01000022">
    <property type="protein sequence ID" value="OOM82266.1"/>
    <property type="molecule type" value="Genomic_DNA"/>
</dbReference>
<dbReference type="InterPro" id="IPR011608">
    <property type="entry name" value="PRD"/>
</dbReference>
<dbReference type="Proteomes" id="UP000190890">
    <property type="component" value="Unassembled WGS sequence"/>
</dbReference>
<dbReference type="Pfam" id="PF00874">
    <property type="entry name" value="PRD"/>
    <property type="match status" value="2"/>
</dbReference>
<evidence type="ECO:0000313" key="4">
    <source>
        <dbReference type="Proteomes" id="UP000190890"/>
    </source>
</evidence>
<gene>
    <name evidence="3" type="primary">licT_1</name>
    <name evidence="3" type="ORF">CLPUN_04050</name>
</gene>
<accession>A0A1S8TWZ1</accession>
<dbReference type="STRING" id="29367.CLPUN_04050"/>
<keyword evidence="1" id="KW-0677">Repeat</keyword>
<evidence type="ECO:0000256" key="1">
    <source>
        <dbReference type="ARBA" id="ARBA00022737"/>
    </source>
</evidence>
<dbReference type="SMART" id="SM01061">
    <property type="entry name" value="CAT_RBD"/>
    <property type="match status" value="1"/>
</dbReference>
<dbReference type="GO" id="GO:0003723">
    <property type="term" value="F:RNA binding"/>
    <property type="evidence" value="ECO:0007669"/>
    <property type="project" value="InterPro"/>
</dbReference>
<feature type="domain" description="PRD" evidence="2">
    <location>
        <begin position="61"/>
        <end position="166"/>
    </location>
</feature>
<sequence length="278" mass="32356">MRVIKKINNNVVKCLDNNGNELIAFGNGIGFPKTPYELNDMSKIKHTYYNVNLKYLGLLNEIPEDIFEISAKIVDYSKGRIMNEINSNIVFTLADHINFAIQRYNKNMIIKMPFSYDVQHLYETEMDIGEKAIAFINKIKKIHLSKDEAASIALHFINAENIKAPQGSKINENQVITDITKLIEHKTKLNIDRKGFNYSRFVSHMQYLLKRQESNTNISSDNEKAFEMLKNEYPETYECVLDIEKYIMKNLGWNPSSEELLYLILHVNRLCSREDCNQ</sequence>
<dbReference type="PROSITE" id="PS51372">
    <property type="entry name" value="PRD_2"/>
    <property type="match status" value="2"/>
</dbReference>
<protein>
    <submittedName>
        <fullName evidence="3">Transcription antiterminator LicT</fullName>
    </submittedName>
</protein>
<evidence type="ECO:0000313" key="3">
    <source>
        <dbReference type="EMBL" id="OOM82266.1"/>
    </source>
</evidence>
<dbReference type="Pfam" id="PF03123">
    <property type="entry name" value="CAT_RBD"/>
    <property type="match status" value="1"/>
</dbReference>
<dbReference type="InterPro" id="IPR036634">
    <property type="entry name" value="PRD_sf"/>
</dbReference>
<dbReference type="AlphaFoldDB" id="A0A1S8TWZ1"/>
<evidence type="ECO:0000259" key="2">
    <source>
        <dbReference type="PROSITE" id="PS51372"/>
    </source>
</evidence>
<dbReference type="PANTHER" id="PTHR30185">
    <property type="entry name" value="CRYPTIC BETA-GLUCOSIDE BGL OPERON ANTITERMINATOR"/>
    <property type="match status" value="1"/>
</dbReference>
<reference evidence="3 4" key="1">
    <citation type="submission" date="2016-05" db="EMBL/GenBank/DDBJ databases">
        <title>Microbial solvent formation.</title>
        <authorList>
            <person name="Poehlein A."/>
            <person name="Montoya Solano J.D."/>
            <person name="Flitsch S."/>
            <person name="Krabben P."/>
            <person name="Duerre P."/>
            <person name="Daniel R."/>
        </authorList>
    </citation>
    <scope>NUCLEOTIDE SEQUENCE [LARGE SCALE GENOMIC DNA]</scope>
    <source>
        <strain evidence="3 4">DSM 2619</strain>
    </source>
</reference>
<dbReference type="Gene3D" id="2.30.24.10">
    <property type="entry name" value="CAT RNA-binding domain"/>
    <property type="match status" value="1"/>
</dbReference>
<dbReference type="Gene3D" id="1.10.1790.10">
    <property type="entry name" value="PRD domain"/>
    <property type="match status" value="2"/>
</dbReference>
<name>A0A1S8TWZ1_9CLOT</name>
<feature type="domain" description="PRD" evidence="2">
    <location>
        <begin position="167"/>
        <end position="277"/>
    </location>
</feature>
<dbReference type="SUPFAM" id="SSF63520">
    <property type="entry name" value="PTS-regulatory domain, PRD"/>
    <property type="match status" value="2"/>
</dbReference>
<dbReference type="InterPro" id="IPR036650">
    <property type="entry name" value="CAT_RNA-bd_dom_sf"/>
</dbReference>
<proteinExistence type="predicted"/>
<dbReference type="InterPro" id="IPR004341">
    <property type="entry name" value="CAT_RNA-bd_dom"/>
</dbReference>
<dbReference type="RefSeq" id="WP_077845709.1">
    <property type="nucleotide sequence ID" value="NZ_LZZM01000022.1"/>
</dbReference>
<dbReference type="InterPro" id="IPR050661">
    <property type="entry name" value="BglG_antiterminators"/>
</dbReference>
<keyword evidence="4" id="KW-1185">Reference proteome</keyword>
<dbReference type="GO" id="GO:0006355">
    <property type="term" value="P:regulation of DNA-templated transcription"/>
    <property type="evidence" value="ECO:0007669"/>
    <property type="project" value="InterPro"/>
</dbReference>
<organism evidence="3 4">
    <name type="scientific">Clostridium puniceum</name>
    <dbReference type="NCBI Taxonomy" id="29367"/>
    <lineage>
        <taxon>Bacteria</taxon>
        <taxon>Bacillati</taxon>
        <taxon>Bacillota</taxon>
        <taxon>Clostridia</taxon>
        <taxon>Eubacteriales</taxon>
        <taxon>Clostridiaceae</taxon>
        <taxon>Clostridium</taxon>
    </lineage>
</organism>
<comment type="caution">
    <text evidence="3">The sequence shown here is derived from an EMBL/GenBank/DDBJ whole genome shotgun (WGS) entry which is preliminary data.</text>
</comment>